<organism evidence="2 3">
    <name type="scientific">Holothuria leucospilota</name>
    <name type="common">Black long sea cucumber</name>
    <name type="synonym">Mertensiothuria leucospilota</name>
    <dbReference type="NCBI Taxonomy" id="206669"/>
    <lineage>
        <taxon>Eukaryota</taxon>
        <taxon>Metazoa</taxon>
        <taxon>Echinodermata</taxon>
        <taxon>Eleutherozoa</taxon>
        <taxon>Echinozoa</taxon>
        <taxon>Holothuroidea</taxon>
        <taxon>Aspidochirotacea</taxon>
        <taxon>Aspidochirotida</taxon>
        <taxon>Holothuriidae</taxon>
        <taxon>Holothuria</taxon>
    </lineage>
</organism>
<proteinExistence type="predicted"/>
<sequence>MVKTLSLVVLIFGKDKVFSQDCCVADQFSIGLAKSVHWIFNSSRSHLTRVRGHAAMDYTGHRYALNYIGEDFGEKRSWKTSIIKLYNKHTLYMIVDDTRCFKHSLRGKEPQQCVPEGAHLDDSIFFGKRSLPVNSWKMIVHHHESYYGDLRFATTQTNCIPVAFSLMARLQRKSGNYDHHVQDGVFFNFTTGVEPSFFTVPDICKHPIQKLKRNTEEWFGIFFGEELFFLNSF</sequence>
<feature type="signal peptide" evidence="1">
    <location>
        <begin position="1"/>
        <end position="19"/>
    </location>
</feature>
<dbReference type="PANTHER" id="PTHR10697:SF1">
    <property type="entry name" value="MAMMALIAN EPENDYMIN-RELATED PROTEIN 1"/>
    <property type="match status" value="1"/>
</dbReference>
<dbReference type="Proteomes" id="UP001152320">
    <property type="component" value="Chromosome 13"/>
</dbReference>
<dbReference type="GO" id="GO:0007160">
    <property type="term" value="P:cell-matrix adhesion"/>
    <property type="evidence" value="ECO:0007669"/>
    <property type="project" value="InterPro"/>
</dbReference>
<dbReference type="InterPro" id="IPR001299">
    <property type="entry name" value="Ependymin"/>
</dbReference>
<dbReference type="Pfam" id="PF00811">
    <property type="entry name" value="Ependymin"/>
    <property type="match status" value="1"/>
</dbReference>
<feature type="chain" id="PRO_5040413070" evidence="1">
    <location>
        <begin position="20"/>
        <end position="233"/>
    </location>
</feature>
<evidence type="ECO:0000256" key="1">
    <source>
        <dbReference type="SAM" id="SignalP"/>
    </source>
</evidence>
<dbReference type="GO" id="GO:0005509">
    <property type="term" value="F:calcium ion binding"/>
    <property type="evidence" value="ECO:0007669"/>
    <property type="project" value="InterPro"/>
</dbReference>
<dbReference type="PANTHER" id="PTHR10697">
    <property type="entry name" value="MAMMALIAN EPENDYMIN-RELATED PROTEIN 1"/>
    <property type="match status" value="1"/>
</dbReference>
<reference evidence="2" key="1">
    <citation type="submission" date="2021-10" db="EMBL/GenBank/DDBJ databases">
        <title>Tropical sea cucumber genome reveals ecological adaptation and Cuvierian tubules defense mechanism.</title>
        <authorList>
            <person name="Chen T."/>
        </authorList>
    </citation>
    <scope>NUCLEOTIDE SEQUENCE</scope>
    <source>
        <strain evidence="2">Nanhai2018</strain>
        <tissue evidence="2">Muscle</tissue>
    </source>
</reference>
<dbReference type="GO" id="GO:0005764">
    <property type="term" value="C:lysosome"/>
    <property type="evidence" value="ECO:0007669"/>
    <property type="project" value="TreeGrafter"/>
</dbReference>
<name>A0A9Q1BQ31_HOLLE</name>
<dbReference type="AlphaFoldDB" id="A0A9Q1BQ31"/>
<dbReference type="GO" id="GO:0005576">
    <property type="term" value="C:extracellular region"/>
    <property type="evidence" value="ECO:0007669"/>
    <property type="project" value="InterPro"/>
</dbReference>
<evidence type="ECO:0000313" key="2">
    <source>
        <dbReference type="EMBL" id="KAJ8030638.1"/>
    </source>
</evidence>
<keyword evidence="3" id="KW-1185">Reference proteome</keyword>
<evidence type="ECO:0000313" key="3">
    <source>
        <dbReference type="Proteomes" id="UP001152320"/>
    </source>
</evidence>
<comment type="caution">
    <text evidence="2">The sequence shown here is derived from an EMBL/GenBank/DDBJ whole genome shotgun (WGS) entry which is preliminary data.</text>
</comment>
<accession>A0A9Q1BQ31</accession>
<keyword evidence="1" id="KW-0732">Signal</keyword>
<gene>
    <name evidence="2" type="ORF">HOLleu_27106</name>
</gene>
<protein>
    <submittedName>
        <fullName evidence="2">Uncharacterized protein</fullName>
    </submittedName>
</protein>
<dbReference type="EMBL" id="JAIZAY010000013">
    <property type="protein sequence ID" value="KAJ8030638.1"/>
    <property type="molecule type" value="Genomic_DNA"/>
</dbReference>